<dbReference type="GO" id="GO:0016746">
    <property type="term" value="F:acyltransferase activity"/>
    <property type="evidence" value="ECO:0007669"/>
    <property type="project" value="UniProtKB-KW"/>
</dbReference>
<dbReference type="Pfam" id="PF00583">
    <property type="entry name" value="Acetyltransf_1"/>
    <property type="match status" value="1"/>
</dbReference>
<keyword evidence="2" id="KW-0808">Transferase</keyword>
<organism evidence="2 3">
    <name type="scientific">Bacillus songklensis</name>
    <dbReference type="NCBI Taxonomy" id="1069116"/>
    <lineage>
        <taxon>Bacteria</taxon>
        <taxon>Bacillati</taxon>
        <taxon>Bacillota</taxon>
        <taxon>Bacilli</taxon>
        <taxon>Bacillales</taxon>
        <taxon>Bacillaceae</taxon>
        <taxon>Bacillus</taxon>
    </lineage>
</organism>
<proteinExistence type="predicted"/>
<keyword evidence="2" id="KW-0012">Acyltransferase</keyword>
<reference evidence="3" key="1">
    <citation type="journal article" date="2019" name="Int. J. Syst. Evol. Microbiol.">
        <title>The Global Catalogue of Microorganisms (GCM) 10K type strain sequencing project: providing services to taxonomists for standard genome sequencing and annotation.</title>
        <authorList>
            <consortium name="The Broad Institute Genomics Platform"/>
            <consortium name="The Broad Institute Genome Sequencing Center for Infectious Disease"/>
            <person name="Wu L."/>
            <person name="Ma J."/>
        </authorList>
    </citation>
    <scope>NUCLEOTIDE SEQUENCE [LARGE SCALE GENOMIC DNA]</scope>
    <source>
        <strain evidence="3">CCUG 61889</strain>
    </source>
</reference>
<comment type="caution">
    <text evidence="2">The sequence shown here is derived from an EMBL/GenBank/DDBJ whole genome shotgun (WGS) entry which is preliminary data.</text>
</comment>
<dbReference type="InterPro" id="IPR016181">
    <property type="entry name" value="Acyl_CoA_acyltransferase"/>
</dbReference>
<dbReference type="InterPro" id="IPR000182">
    <property type="entry name" value="GNAT_dom"/>
</dbReference>
<dbReference type="RefSeq" id="WP_377918279.1">
    <property type="nucleotide sequence ID" value="NZ_JBHRZT010000072.1"/>
</dbReference>
<name>A0ABV8B6G4_9BACI</name>
<dbReference type="PROSITE" id="PS51186">
    <property type="entry name" value="GNAT"/>
    <property type="match status" value="1"/>
</dbReference>
<evidence type="ECO:0000259" key="1">
    <source>
        <dbReference type="PROSITE" id="PS51186"/>
    </source>
</evidence>
<dbReference type="Gene3D" id="3.40.630.30">
    <property type="match status" value="1"/>
</dbReference>
<feature type="domain" description="N-acetyltransferase" evidence="1">
    <location>
        <begin position="2"/>
        <end position="154"/>
    </location>
</feature>
<dbReference type="CDD" id="cd04301">
    <property type="entry name" value="NAT_SF"/>
    <property type="match status" value="1"/>
</dbReference>
<accession>A0ABV8B6G4</accession>
<dbReference type="Proteomes" id="UP001595752">
    <property type="component" value="Unassembled WGS sequence"/>
</dbReference>
<dbReference type="EMBL" id="JBHRZT010000072">
    <property type="protein sequence ID" value="MFC3885896.1"/>
    <property type="molecule type" value="Genomic_DNA"/>
</dbReference>
<dbReference type="EC" id="2.3.-.-" evidence="2"/>
<sequence>MISFEPITEETLYIAHELLNSNMEYNRLENGEETRTMEVTRKEYMNEETISLFIKADDTYIGFIDYMLKNPKDGYPWIGSFMIHSDYHGYGYGTQAYLMFEQQMLDQGISALRLGVLQQNPRARVFWERLGFEHYTTKPLGKNQVGCFEKKLIGE</sequence>
<protein>
    <submittedName>
        <fullName evidence="2">GNAT family N-acetyltransferase</fullName>
        <ecNumber evidence="2">2.3.-.-</ecNumber>
    </submittedName>
</protein>
<evidence type="ECO:0000313" key="3">
    <source>
        <dbReference type="Proteomes" id="UP001595752"/>
    </source>
</evidence>
<gene>
    <name evidence="2" type="ORF">ACFOU2_21425</name>
</gene>
<dbReference type="SUPFAM" id="SSF55729">
    <property type="entry name" value="Acyl-CoA N-acyltransferases (Nat)"/>
    <property type="match status" value="1"/>
</dbReference>
<evidence type="ECO:0000313" key="2">
    <source>
        <dbReference type="EMBL" id="MFC3885896.1"/>
    </source>
</evidence>
<keyword evidence="3" id="KW-1185">Reference proteome</keyword>